<dbReference type="Proteomes" id="UP000008177">
    <property type="component" value="Unplaced contigs"/>
</dbReference>
<dbReference type="AlphaFoldDB" id="G2Y3W4"/>
<sequence length="37" mass="4358">MTEFRIKTHAFDACLSWLEEIKTLEVSLEVARLPSRH</sequence>
<dbReference type="HOGENOM" id="CLU_3350964_0_0_1"/>
<proteinExistence type="predicted"/>
<dbReference type="InParanoid" id="G2Y3W4"/>
<evidence type="ECO:0000313" key="2">
    <source>
        <dbReference type="Proteomes" id="UP000008177"/>
    </source>
</evidence>
<evidence type="ECO:0000313" key="1">
    <source>
        <dbReference type="EMBL" id="CCD47354.1"/>
    </source>
</evidence>
<dbReference type="EMBL" id="FQ790286">
    <property type="protein sequence ID" value="CCD47354.1"/>
    <property type="molecule type" value="Genomic_DNA"/>
</dbReference>
<name>G2Y3W4_BOTF4</name>
<reference evidence="2" key="1">
    <citation type="journal article" date="2011" name="PLoS Genet.">
        <title>Genomic analysis of the necrotrophic fungal pathogens Sclerotinia sclerotiorum and Botrytis cinerea.</title>
        <authorList>
            <person name="Amselem J."/>
            <person name="Cuomo C.A."/>
            <person name="van Kan J.A."/>
            <person name="Viaud M."/>
            <person name="Benito E.P."/>
            <person name="Couloux A."/>
            <person name="Coutinho P.M."/>
            <person name="de Vries R.P."/>
            <person name="Dyer P.S."/>
            <person name="Fillinger S."/>
            <person name="Fournier E."/>
            <person name="Gout L."/>
            <person name="Hahn M."/>
            <person name="Kohn L."/>
            <person name="Lapalu N."/>
            <person name="Plummer K.M."/>
            <person name="Pradier J.M."/>
            <person name="Quevillon E."/>
            <person name="Sharon A."/>
            <person name="Simon A."/>
            <person name="ten Have A."/>
            <person name="Tudzynski B."/>
            <person name="Tudzynski P."/>
            <person name="Wincker P."/>
            <person name="Andrew M."/>
            <person name="Anthouard V."/>
            <person name="Beever R.E."/>
            <person name="Beffa R."/>
            <person name="Benoit I."/>
            <person name="Bouzid O."/>
            <person name="Brault B."/>
            <person name="Chen Z."/>
            <person name="Choquer M."/>
            <person name="Collemare J."/>
            <person name="Cotton P."/>
            <person name="Danchin E.G."/>
            <person name="Da Silva C."/>
            <person name="Gautier A."/>
            <person name="Giraud C."/>
            <person name="Giraud T."/>
            <person name="Gonzalez C."/>
            <person name="Grossetete S."/>
            <person name="Guldener U."/>
            <person name="Henrissat B."/>
            <person name="Howlett B.J."/>
            <person name="Kodira C."/>
            <person name="Kretschmer M."/>
            <person name="Lappartient A."/>
            <person name="Leroch M."/>
            <person name="Levis C."/>
            <person name="Mauceli E."/>
            <person name="Neuveglise C."/>
            <person name="Oeser B."/>
            <person name="Pearson M."/>
            <person name="Poulain J."/>
            <person name="Poussereau N."/>
            <person name="Quesneville H."/>
            <person name="Rascle C."/>
            <person name="Schumacher J."/>
            <person name="Segurens B."/>
            <person name="Sexton A."/>
            <person name="Silva E."/>
            <person name="Sirven C."/>
            <person name="Soanes D.M."/>
            <person name="Talbot N.J."/>
            <person name="Templeton M."/>
            <person name="Yandava C."/>
            <person name="Yarden O."/>
            <person name="Zeng Q."/>
            <person name="Rollins J.A."/>
            <person name="Lebrun M.H."/>
            <person name="Dickman M."/>
        </authorList>
    </citation>
    <scope>NUCLEOTIDE SEQUENCE [LARGE SCALE GENOMIC DNA]</scope>
    <source>
        <strain evidence="2">T4</strain>
    </source>
</reference>
<organism evidence="1 2">
    <name type="scientific">Botryotinia fuckeliana (strain T4)</name>
    <name type="common">Noble rot fungus</name>
    <name type="synonym">Botrytis cinerea</name>
    <dbReference type="NCBI Taxonomy" id="999810"/>
    <lineage>
        <taxon>Eukaryota</taxon>
        <taxon>Fungi</taxon>
        <taxon>Dikarya</taxon>
        <taxon>Ascomycota</taxon>
        <taxon>Pezizomycotina</taxon>
        <taxon>Leotiomycetes</taxon>
        <taxon>Helotiales</taxon>
        <taxon>Sclerotiniaceae</taxon>
        <taxon>Botrytis</taxon>
    </lineage>
</organism>
<accession>G2Y3W4</accession>
<gene>
    <name evidence="1" type="ORF">BofuT4_uP005130.1</name>
</gene>
<protein>
    <submittedName>
        <fullName evidence="1">Uncharacterized protein</fullName>
    </submittedName>
</protein>